<evidence type="ECO:0000313" key="1">
    <source>
        <dbReference type="EMBL" id="KAL3680863.1"/>
    </source>
</evidence>
<accession>A0ABD3GNV7</accession>
<sequence>MEPSKTATNGCNHPYIARTQTSGFSLSTSTQCFSQEPVFKLGFSNVRVIASIGSPEDDYALIAADHGLFCHRLFNRNSYDEEVFLCVHNPLTHFFTETEVPYSFEDGLENTSSNSILGGLVMDQRTGSYKLVIAFIDPDLTRETFIYDSSSDSWTVSAAASPSLGRVDEKMGEIRSRIVDRSRSCGDELFWLVRMRTSDGWLWTLIRYNMKLCTWSEMSKLWPNAEGELQQEDKLPVHLTSFENQLFLVNFNSSSERRSLWESEFINLVPSMRKFGVVDGVLSRARVTGKGARMFEWTVLAFSKNGSVTRLPKLGGVDFPCMDLCPLAATFKAFVR</sequence>
<gene>
    <name evidence="1" type="ORF">R1sor_023819</name>
</gene>
<proteinExistence type="predicted"/>
<dbReference type="AlphaFoldDB" id="A0ABD3GNV7"/>
<protein>
    <submittedName>
        <fullName evidence="1">Uncharacterized protein</fullName>
    </submittedName>
</protein>
<dbReference type="Proteomes" id="UP001633002">
    <property type="component" value="Unassembled WGS sequence"/>
</dbReference>
<dbReference type="InterPro" id="IPR050796">
    <property type="entry name" value="SCF_F-box_component"/>
</dbReference>
<evidence type="ECO:0000313" key="2">
    <source>
        <dbReference type="Proteomes" id="UP001633002"/>
    </source>
</evidence>
<name>A0ABD3GNV7_9MARC</name>
<organism evidence="1 2">
    <name type="scientific">Riccia sorocarpa</name>
    <dbReference type="NCBI Taxonomy" id="122646"/>
    <lineage>
        <taxon>Eukaryota</taxon>
        <taxon>Viridiplantae</taxon>
        <taxon>Streptophyta</taxon>
        <taxon>Embryophyta</taxon>
        <taxon>Marchantiophyta</taxon>
        <taxon>Marchantiopsida</taxon>
        <taxon>Marchantiidae</taxon>
        <taxon>Marchantiales</taxon>
        <taxon>Ricciaceae</taxon>
        <taxon>Riccia</taxon>
    </lineage>
</organism>
<reference evidence="1 2" key="1">
    <citation type="submission" date="2024-09" db="EMBL/GenBank/DDBJ databases">
        <title>Chromosome-scale assembly of Riccia sorocarpa.</title>
        <authorList>
            <person name="Paukszto L."/>
        </authorList>
    </citation>
    <scope>NUCLEOTIDE SEQUENCE [LARGE SCALE GENOMIC DNA]</scope>
    <source>
        <strain evidence="1">LP-2024</strain>
        <tissue evidence="1">Aerial parts of the thallus</tissue>
    </source>
</reference>
<dbReference type="PANTHER" id="PTHR31672:SF2">
    <property type="entry name" value="F-BOX DOMAIN-CONTAINING PROTEIN"/>
    <property type="match status" value="1"/>
</dbReference>
<dbReference type="EMBL" id="JBJQOH010000007">
    <property type="protein sequence ID" value="KAL3680863.1"/>
    <property type="molecule type" value="Genomic_DNA"/>
</dbReference>
<comment type="caution">
    <text evidence="1">The sequence shown here is derived from an EMBL/GenBank/DDBJ whole genome shotgun (WGS) entry which is preliminary data.</text>
</comment>
<dbReference type="PANTHER" id="PTHR31672">
    <property type="entry name" value="BNACNNG10540D PROTEIN"/>
    <property type="match status" value="1"/>
</dbReference>
<keyword evidence="2" id="KW-1185">Reference proteome</keyword>